<gene>
    <name evidence="1" type="ORF">B1P95_18260</name>
</gene>
<accession>A0A1S8K9X0</accession>
<comment type="caution">
    <text evidence="1">The sequence shown here is derived from an EMBL/GenBank/DDBJ whole genome shotgun (WGS) entry which is preliminary data.</text>
</comment>
<protein>
    <recommendedName>
        <fullName evidence="3">DUF2815 domain-containing protein</fullName>
    </recommendedName>
</protein>
<organism evidence="1 2">
    <name type="scientific">Enterococcus faecium</name>
    <name type="common">Streptococcus faecium</name>
    <dbReference type="NCBI Taxonomy" id="1352"/>
    <lineage>
        <taxon>Bacteria</taxon>
        <taxon>Bacillati</taxon>
        <taxon>Bacillota</taxon>
        <taxon>Bacilli</taxon>
        <taxon>Lactobacillales</taxon>
        <taxon>Enterococcaceae</taxon>
        <taxon>Enterococcus</taxon>
    </lineage>
</organism>
<dbReference type="AlphaFoldDB" id="A0A1S8K9X0"/>
<sequence>TLRDGDEEMDTEERPEFENAMFINVSSKTKPQVVKREDGVLVKTDDPDEVYSGVYAIASINFYAYSTAGNKGVTAGLNNILTLCKGDFLGGRANAESDFGDLEWEDEEDDMFS</sequence>
<dbReference type="Proteomes" id="UP000191171">
    <property type="component" value="Unassembled WGS sequence"/>
</dbReference>
<proteinExistence type="predicted"/>
<dbReference type="InterPro" id="IPR012340">
    <property type="entry name" value="NA-bd_OB-fold"/>
</dbReference>
<dbReference type="Gene3D" id="2.40.50.140">
    <property type="entry name" value="Nucleic acid-binding proteins"/>
    <property type="match status" value="1"/>
</dbReference>
<feature type="non-terminal residue" evidence="1">
    <location>
        <position position="1"/>
    </location>
</feature>
<dbReference type="EMBL" id="MVGJ01000619">
    <property type="protein sequence ID" value="OOL76392.1"/>
    <property type="molecule type" value="Genomic_DNA"/>
</dbReference>
<reference evidence="1 2" key="1">
    <citation type="submission" date="2017-02" db="EMBL/GenBank/DDBJ databases">
        <title>Clonality and virulence of isolates of VRE in Hematopoietic Stem Cell Transplanted (HSCT) patients.</title>
        <authorList>
            <person name="Marchi A.P."/>
            <person name="Martins R.C."/>
            <person name="Marie S.K."/>
            <person name="Levin A.S."/>
            <person name="Costa S.F."/>
        </authorList>
    </citation>
    <scope>NUCLEOTIDE SEQUENCE [LARGE SCALE GENOMIC DNA]</scope>
    <source>
        <strain evidence="1 2">LIM1759</strain>
    </source>
</reference>
<evidence type="ECO:0000313" key="1">
    <source>
        <dbReference type="EMBL" id="OOL76392.1"/>
    </source>
</evidence>
<name>A0A1S8K9X0_ENTFC</name>
<dbReference type="Pfam" id="PF10991">
    <property type="entry name" value="Enc34_ssDNA-bd"/>
    <property type="match status" value="1"/>
</dbReference>
<dbReference type="InterPro" id="IPR022595">
    <property type="entry name" value="Enc34_ssDNA-bd"/>
</dbReference>
<evidence type="ECO:0000313" key="2">
    <source>
        <dbReference type="Proteomes" id="UP000191171"/>
    </source>
</evidence>
<dbReference type="SUPFAM" id="SSF50249">
    <property type="entry name" value="Nucleic acid-binding proteins"/>
    <property type="match status" value="1"/>
</dbReference>
<evidence type="ECO:0008006" key="3">
    <source>
        <dbReference type="Google" id="ProtNLM"/>
    </source>
</evidence>